<comment type="function">
    <text evidence="1">Part of the ABC transporter FtsEX involved in cellular division. Important for assembly or stability of the septal ring.</text>
</comment>
<dbReference type="GO" id="GO:0005886">
    <property type="term" value="C:plasma membrane"/>
    <property type="evidence" value="ECO:0007669"/>
    <property type="project" value="UniProtKB-ARBA"/>
</dbReference>
<evidence type="ECO:0000256" key="3">
    <source>
        <dbReference type="ARBA" id="ARBA00020019"/>
    </source>
</evidence>
<keyword evidence="6" id="KW-0547">Nucleotide-binding</keyword>
<comment type="similarity">
    <text evidence="2">Belongs to the ABC transporter superfamily.</text>
</comment>
<dbReference type="GO" id="GO:0006865">
    <property type="term" value="P:amino acid transport"/>
    <property type="evidence" value="ECO:0007669"/>
    <property type="project" value="UniProtKB-KW"/>
</dbReference>
<dbReference type="Gene3D" id="3.40.50.300">
    <property type="entry name" value="P-loop containing nucleotide triphosphate hydrolases"/>
    <property type="match status" value="1"/>
</dbReference>
<dbReference type="PANTHER" id="PTHR43166">
    <property type="entry name" value="AMINO ACID IMPORT ATP-BINDING PROTEIN"/>
    <property type="match status" value="1"/>
</dbReference>
<dbReference type="SUPFAM" id="SSF55021">
    <property type="entry name" value="ACT-like"/>
    <property type="match status" value="1"/>
</dbReference>
<dbReference type="Pfam" id="PF00005">
    <property type="entry name" value="ABC_tran"/>
    <property type="match status" value="1"/>
</dbReference>
<evidence type="ECO:0000259" key="11">
    <source>
        <dbReference type="PROSITE" id="PS50893"/>
    </source>
</evidence>
<gene>
    <name evidence="12" type="ORF">SAMN02745775_10539</name>
</gene>
<keyword evidence="7 12" id="KW-0067">ATP-binding</keyword>
<dbReference type="SMART" id="SM00930">
    <property type="entry name" value="NIL"/>
    <property type="match status" value="1"/>
</dbReference>
<dbReference type="SMART" id="SM00382">
    <property type="entry name" value="AAA"/>
    <property type="match status" value="1"/>
</dbReference>
<evidence type="ECO:0000256" key="10">
    <source>
        <dbReference type="ARBA" id="ARBA00023136"/>
    </source>
</evidence>
<dbReference type="InterPro" id="IPR045865">
    <property type="entry name" value="ACT-like_dom_sf"/>
</dbReference>
<evidence type="ECO:0000256" key="9">
    <source>
        <dbReference type="ARBA" id="ARBA00022970"/>
    </source>
</evidence>
<name>A0A1I4B6V2_9PROT</name>
<protein>
    <recommendedName>
        <fullName evidence="3">Cell division ATP-binding protein FtsE</fullName>
    </recommendedName>
</protein>
<proteinExistence type="inferred from homology"/>
<evidence type="ECO:0000256" key="4">
    <source>
        <dbReference type="ARBA" id="ARBA00022448"/>
    </source>
</evidence>
<dbReference type="STRING" id="1123062.SAMN02745775_10539"/>
<evidence type="ECO:0000313" key="13">
    <source>
        <dbReference type="Proteomes" id="UP000199473"/>
    </source>
</evidence>
<sequence length="373" mass="39928">MADLLAERVAAPPAPRHMADAMPDSPSPPVTPWAISLDRLTRRFARGNTLALDDVSVSVREGEVFGIVGRSGAGKSTLIRCVNLLERPDAGRVTVLGQDLLALDDAGLRAARRGIGMVFQHFNLHSRRTVAENVAFPLEVAGLPAAERRARVAEILPLVGLEGKRDAYPAQLSGGQKQRVGIARALASRPRILLCDEATSALDPETTREILALIRDLRAKLDLTVLLITHEMAVVKAICDRVAVMEAGRVIEHGPVFSVFTRPEHPTTRSFVAEVIGHGVPASTLARLPAPRPGERRRLAQVVFTGPNSTRAVVSEASRDFGLDINIVSGRVDDIAGEPFGVMALAAYGPDGAIDAAFGWMRDLGLTVTEIAP</sequence>
<evidence type="ECO:0000313" key="12">
    <source>
        <dbReference type="EMBL" id="SFK64652.1"/>
    </source>
</evidence>
<dbReference type="CDD" id="cd03258">
    <property type="entry name" value="ABC_MetN_methionine_transporter"/>
    <property type="match status" value="1"/>
</dbReference>
<evidence type="ECO:0000256" key="1">
    <source>
        <dbReference type="ARBA" id="ARBA00002579"/>
    </source>
</evidence>
<keyword evidence="5" id="KW-1003">Cell membrane</keyword>
<dbReference type="InterPro" id="IPR017871">
    <property type="entry name" value="ABC_transporter-like_CS"/>
</dbReference>
<dbReference type="Gene3D" id="3.30.70.260">
    <property type="match status" value="1"/>
</dbReference>
<dbReference type="PROSITE" id="PS50893">
    <property type="entry name" value="ABC_TRANSPORTER_2"/>
    <property type="match status" value="1"/>
</dbReference>
<evidence type="ECO:0000256" key="6">
    <source>
        <dbReference type="ARBA" id="ARBA00022741"/>
    </source>
</evidence>
<dbReference type="FunFam" id="3.40.50.300:FF:000056">
    <property type="entry name" value="Cell division ATP-binding protein FtsE"/>
    <property type="match status" value="1"/>
</dbReference>
<keyword evidence="13" id="KW-1185">Reference proteome</keyword>
<dbReference type="AlphaFoldDB" id="A0A1I4B6V2"/>
<dbReference type="Pfam" id="PF09383">
    <property type="entry name" value="NIL"/>
    <property type="match status" value="1"/>
</dbReference>
<dbReference type="EMBL" id="FOSQ01000005">
    <property type="protein sequence ID" value="SFK64652.1"/>
    <property type="molecule type" value="Genomic_DNA"/>
</dbReference>
<dbReference type="PANTHER" id="PTHR43166:SF30">
    <property type="entry name" value="METHIONINE IMPORT ATP-BINDING PROTEIN METN"/>
    <property type="match status" value="1"/>
</dbReference>
<dbReference type="InterPro" id="IPR050086">
    <property type="entry name" value="MetN_ABC_transporter-like"/>
</dbReference>
<accession>A0A1I4B6V2</accession>
<dbReference type="InterPro" id="IPR027417">
    <property type="entry name" value="P-loop_NTPase"/>
</dbReference>
<evidence type="ECO:0000256" key="7">
    <source>
        <dbReference type="ARBA" id="ARBA00022840"/>
    </source>
</evidence>
<keyword evidence="4" id="KW-0813">Transport</keyword>
<keyword evidence="10" id="KW-0472">Membrane</keyword>
<reference evidence="12 13" key="1">
    <citation type="submission" date="2016-10" db="EMBL/GenBank/DDBJ databases">
        <authorList>
            <person name="de Groot N.N."/>
        </authorList>
    </citation>
    <scope>NUCLEOTIDE SEQUENCE [LARGE SCALE GENOMIC DNA]</scope>
    <source>
        <strain evidence="12 13">DSM 19981</strain>
    </source>
</reference>
<dbReference type="PROSITE" id="PS00211">
    <property type="entry name" value="ABC_TRANSPORTER_1"/>
    <property type="match status" value="1"/>
</dbReference>
<evidence type="ECO:0000256" key="8">
    <source>
        <dbReference type="ARBA" id="ARBA00022967"/>
    </source>
</evidence>
<dbReference type="SUPFAM" id="SSF52540">
    <property type="entry name" value="P-loop containing nucleoside triphosphate hydrolases"/>
    <property type="match status" value="1"/>
</dbReference>
<dbReference type="InterPro" id="IPR018449">
    <property type="entry name" value="NIL_domain"/>
</dbReference>
<keyword evidence="8" id="KW-1278">Translocase</keyword>
<dbReference type="InterPro" id="IPR041701">
    <property type="entry name" value="MetN_ABC"/>
</dbReference>
<evidence type="ECO:0000256" key="5">
    <source>
        <dbReference type="ARBA" id="ARBA00022475"/>
    </source>
</evidence>
<dbReference type="InterPro" id="IPR003593">
    <property type="entry name" value="AAA+_ATPase"/>
</dbReference>
<dbReference type="InterPro" id="IPR003439">
    <property type="entry name" value="ABC_transporter-like_ATP-bd"/>
</dbReference>
<keyword evidence="9" id="KW-0029">Amino-acid transport</keyword>
<dbReference type="GO" id="GO:0016887">
    <property type="term" value="F:ATP hydrolysis activity"/>
    <property type="evidence" value="ECO:0007669"/>
    <property type="project" value="InterPro"/>
</dbReference>
<feature type="domain" description="ABC transporter" evidence="11">
    <location>
        <begin position="35"/>
        <end position="272"/>
    </location>
</feature>
<dbReference type="Proteomes" id="UP000199473">
    <property type="component" value="Unassembled WGS sequence"/>
</dbReference>
<dbReference type="GO" id="GO:0005524">
    <property type="term" value="F:ATP binding"/>
    <property type="evidence" value="ECO:0007669"/>
    <property type="project" value="UniProtKB-KW"/>
</dbReference>
<evidence type="ECO:0000256" key="2">
    <source>
        <dbReference type="ARBA" id="ARBA00005417"/>
    </source>
</evidence>
<organism evidence="12 13">
    <name type="scientific">Falsiroseomonas stagni DSM 19981</name>
    <dbReference type="NCBI Taxonomy" id="1123062"/>
    <lineage>
        <taxon>Bacteria</taxon>
        <taxon>Pseudomonadati</taxon>
        <taxon>Pseudomonadota</taxon>
        <taxon>Alphaproteobacteria</taxon>
        <taxon>Acetobacterales</taxon>
        <taxon>Roseomonadaceae</taxon>
        <taxon>Falsiroseomonas</taxon>
    </lineage>
</organism>